<dbReference type="EMBL" id="HBUE01186196">
    <property type="protein sequence ID" value="CAG6522759.1"/>
    <property type="molecule type" value="Transcribed_RNA"/>
</dbReference>
<reference evidence="1" key="1">
    <citation type="submission" date="2021-05" db="EMBL/GenBank/DDBJ databases">
        <authorList>
            <person name="Alioto T."/>
            <person name="Alioto T."/>
            <person name="Gomez Garrido J."/>
        </authorList>
    </citation>
    <scope>NUCLEOTIDE SEQUENCE</scope>
</reference>
<dbReference type="EMBL" id="HBUE01291938">
    <property type="protein sequence ID" value="CAG6574401.1"/>
    <property type="molecule type" value="Transcribed_RNA"/>
</dbReference>
<protein>
    <submittedName>
        <fullName evidence="1">(northern house mosquito) hypothetical protein</fullName>
    </submittedName>
</protein>
<sequence length="135" mass="15749">MRRRSLRLLSKVVVRAWGKLLRRNLLTRIRLLRQMMVGWLVVLRRRLLVGVVRMMESWLGRYKVPVALVQMRLLRWILLLLLLGLRLEEMICPHRLHHRLLLRCHRLRTLGSSGVSPIAPVVTPAIGIVVVGKCC</sequence>
<dbReference type="EMBL" id="HBUE01291929">
    <property type="protein sequence ID" value="CAG6574393.1"/>
    <property type="molecule type" value="Transcribed_RNA"/>
</dbReference>
<dbReference type="EMBL" id="HBUE01186198">
    <property type="protein sequence ID" value="CAG6522762.1"/>
    <property type="molecule type" value="Transcribed_RNA"/>
</dbReference>
<dbReference type="EMBL" id="HBUE01291932">
    <property type="protein sequence ID" value="CAG6574396.1"/>
    <property type="molecule type" value="Transcribed_RNA"/>
</dbReference>
<dbReference type="EMBL" id="HBUE01291936">
    <property type="protein sequence ID" value="CAG6574399.1"/>
    <property type="molecule type" value="Transcribed_RNA"/>
</dbReference>
<dbReference type="EMBL" id="HBUE01186205">
    <property type="protein sequence ID" value="CAG6522768.1"/>
    <property type="molecule type" value="Transcribed_RNA"/>
</dbReference>
<dbReference type="EMBL" id="HBUE01186207">
    <property type="protein sequence ID" value="CAG6522770.1"/>
    <property type="molecule type" value="Transcribed_RNA"/>
</dbReference>
<organism evidence="1">
    <name type="scientific">Culex pipiens</name>
    <name type="common">House mosquito</name>
    <dbReference type="NCBI Taxonomy" id="7175"/>
    <lineage>
        <taxon>Eukaryota</taxon>
        <taxon>Metazoa</taxon>
        <taxon>Ecdysozoa</taxon>
        <taxon>Arthropoda</taxon>
        <taxon>Hexapoda</taxon>
        <taxon>Insecta</taxon>
        <taxon>Pterygota</taxon>
        <taxon>Neoptera</taxon>
        <taxon>Endopterygota</taxon>
        <taxon>Diptera</taxon>
        <taxon>Nematocera</taxon>
        <taxon>Culicoidea</taxon>
        <taxon>Culicidae</taxon>
        <taxon>Culicinae</taxon>
        <taxon>Culicini</taxon>
        <taxon>Culex</taxon>
        <taxon>Culex</taxon>
    </lineage>
</organism>
<dbReference type="AlphaFoldDB" id="A0A8D8NR17"/>
<dbReference type="EMBL" id="HBUE01291930">
    <property type="protein sequence ID" value="CAG6574395.1"/>
    <property type="molecule type" value="Transcribed_RNA"/>
</dbReference>
<evidence type="ECO:0000313" key="1">
    <source>
        <dbReference type="EMBL" id="CAG6574401.1"/>
    </source>
</evidence>
<accession>A0A8D8NR17</accession>
<dbReference type="EMBL" id="HBUE01186201">
    <property type="protein sequence ID" value="CAG6522765.1"/>
    <property type="molecule type" value="Transcribed_RNA"/>
</dbReference>
<name>A0A8D8NR17_CULPI</name>
<dbReference type="EMBL" id="HBUE01186199">
    <property type="protein sequence ID" value="CAG6522764.1"/>
    <property type="molecule type" value="Transcribed_RNA"/>
</dbReference>
<proteinExistence type="predicted"/>
<dbReference type="EMBL" id="HBUE01291927">
    <property type="protein sequence ID" value="CAG6574390.1"/>
    <property type="molecule type" value="Transcribed_RNA"/>
</dbReference>